<dbReference type="PIR" id="B75591">
    <property type="entry name" value="B75591"/>
</dbReference>
<evidence type="ECO:0000313" key="3">
    <source>
        <dbReference type="Proteomes" id="UP000002524"/>
    </source>
</evidence>
<dbReference type="EnsemblBacteria" id="AAF12504">
    <property type="protein sequence ID" value="AAF12504"/>
    <property type="gene ID" value="DR_A0359"/>
</dbReference>
<feature type="transmembrane region" description="Helical" evidence="1">
    <location>
        <begin position="173"/>
        <end position="192"/>
    </location>
</feature>
<feature type="transmembrane region" description="Helical" evidence="1">
    <location>
        <begin position="37"/>
        <end position="55"/>
    </location>
</feature>
<proteinExistence type="predicted"/>
<dbReference type="EMBL" id="AE001825">
    <property type="protein sequence ID" value="AAF12504.1"/>
    <property type="molecule type" value="Genomic_DNA"/>
</dbReference>
<dbReference type="PaxDb" id="243230-DR_A0359"/>
<feature type="transmembrane region" description="Helical" evidence="1">
    <location>
        <begin position="148"/>
        <end position="167"/>
    </location>
</feature>
<name>Q9RYF9_DEIRA</name>
<dbReference type="OrthoDB" id="59923at2"/>
<dbReference type="eggNOG" id="ENOG502Z9IG">
    <property type="taxonomic scope" value="Bacteria"/>
</dbReference>
<feature type="transmembrane region" description="Helical" evidence="1">
    <location>
        <begin position="12"/>
        <end position="30"/>
    </location>
</feature>
<keyword evidence="1" id="KW-0812">Transmembrane</keyword>
<protein>
    <submittedName>
        <fullName evidence="2">Uncharacterized protein</fullName>
    </submittedName>
</protein>
<dbReference type="AlphaFoldDB" id="Q9RYF9"/>
<dbReference type="InParanoid" id="Q9RYF9"/>
<organism evidence="2 3">
    <name type="scientific">Deinococcus radiodurans (strain ATCC 13939 / DSM 20539 / JCM 16871 / CCUG 27074 / LMG 4051 / NBRC 15346 / NCIMB 9279 / VKM B-1422 / R1)</name>
    <dbReference type="NCBI Taxonomy" id="243230"/>
    <lineage>
        <taxon>Bacteria</taxon>
        <taxon>Thermotogati</taxon>
        <taxon>Deinococcota</taxon>
        <taxon>Deinococci</taxon>
        <taxon>Deinococcales</taxon>
        <taxon>Deinococcaceae</taxon>
        <taxon>Deinococcus</taxon>
    </lineage>
</organism>
<dbReference type="PATRIC" id="fig|243230.17.peg.3253"/>
<keyword evidence="1" id="KW-0472">Membrane</keyword>
<sequence>MRFPQDTPRLAHAALFDATLTTAALVFLVTPRQERHWRPLLGIVLRGVALAGLVFPLLRHSLWLEAFGLLVGAAFAWRGLRTPLPEGYAELDDLERVYAYWSRFSAQPRGVRLVLQDMLMLSHLVRRPRLPTGQPFGTRRGTATSATVTLLLFATLVEGLLAHVLLARWNESAAWGWTVLEVLGAIWLLAYARALSLRPVTVGGQRLYLRSGLHWTGSTPLANVAGAAPYCLETDGDALRIAIDVKPNVTLTFAEPVRLWGLFGSEREARRVSLHLDEPDDFMAACQAK</sequence>
<accession>Q9RYF9</accession>
<dbReference type="HOGENOM" id="CLU_902310_0_0_0"/>
<keyword evidence="1" id="KW-1133">Transmembrane helix</keyword>
<dbReference type="STRING" id="243230.DR_A0359"/>
<gene>
    <name evidence="2" type="ordered locus">DR_A0359</name>
</gene>
<evidence type="ECO:0000256" key="1">
    <source>
        <dbReference type="SAM" id="Phobius"/>
    </source>
</evidence>
<reference evidence="2 3" key="1">
    <citation type="journal article" date="1999" name="Science">
        <title>Genome sequence of the radioresistant bacterium Deinococcus radiodurans R1.</title>
        <authorList>
            <person name="White O."/>
            <person name="Eisen J.A."/>
            <person name="Heidelberg J.F."/>
            <person name="Hickey E.K."/>
            <person name="Peterson J.D."/>
            <person name="Dodson R.J."/>
            <person name="Haft D.H."/>
            <person name="Gwinn M.L."/>
            <person name="Nelson W.C."/>
            <person name="Richardson D.L."/>
            <person name="Moffat K.S."/>
            <person name="Qin H."/>
            <person name="Jiang L."/>
            <person name="Pamphile W."/>
            <person name="Crosby M."/>
            <person name="Shen M."/>
            <person name="Vamathevan J.J."/>
            <person name="Lam P."/>
            <person name="McDonald L."/>
            <person name="Utterback T."/>
            <person name="Zalewski C."/>
            <person name="Makarova K.S."/>
            <person name="Aravind L."/>
            <person name="Daly M.J."/>
            <person name="Minton K.W."/>
            <person name="Fleischmann R.D."/>
            <person name="Ketchum K.A."/>
            <person name="Nelson K.E."/>
            <person name="Salzberg S."/>
            <person name="Smith H.O."/>
            <person name="Venter J.C."/>
            <person name="Fraser C.M."/>
        </authorList>
    </citation>
    <scope>NUCLEOTIDE SEQUENCE [LARGE SCALE GENOMIC DNA]</scope>
    <source>
        <strain evidence="3">ATCC 13939 / DSM 20539 / JCM 16871 / LMG 4051 / NBRC 15346 / NCIMB 9279 / R1 / VKM B-1422</strain>
    </source>
</reference>
<dbReference type="Proteomes" id="UP000002524">
    <property type="component" value="Chromosome 2"/>
</dbReference>
<keyword evidence="3" id="KW-1185">Reference proteome</keyword>
<evidence type="ECO:0000313" key="2">
    <source>
        <dbReference type="EMBL" id="AAF12504.1"/>
    </source>
</evidence>
<dbReference type="KEGG" id="dra:DR_A0359"/>